<evidence type="ECO:0000256" key="13">
    <source>
        <dbReference type="ARBA" id="ARBA00053015"/>
    </source>
</evidence>
<evidence type="ECO:0000256" key="10">
    <source>
        <dbReference type="ARBA" id="ARBA00022989"/>
    </source>
</evidence>
<evidence type="ECO:0000256" key="9">
    <source>
        <dbReference type="ARBA" id="ARBA00022840"/>
    </source>
</evidence>
<keyword evidence="19" id="KW-1185">Reference proteome</keyword>
<protein>
    <submittedName>
        <fullName evidence="18">Polysaccharide biosynthesis tyrosine autokinase</fullName>
        <ecNumber evidence="18">2.7.10.2</ecNumber>
    </submittedName>
</protein>
<dbReference type="Gene3D" id="3.40.50.300">
    <property type="entry name" value="P-loop containing nucleotide triphosphate hydrolases"/>
    <property type="match status" value="1"/>
</dbReference>
<dbReference type="PANTHER" id="PTHR32309:SF32">
    <property type="entry name" value="TYROSINE-PROTEIN KINASE ETK-RELATED"/>
    <property type="match status" value="1"/>
</dbReference>
<evidence type="ECO:0000259" key="16">
    <source>
        <dbReference type="Pfam" id="PF13614"/>
    </source>
</evidence>
<keyword evidence="8" id="KW-0418">Kinase</keyword>
<comment type="catalytic activity">
    <reaction evidence="13">
        <text>L-tyrosyl-[protein] + ATP = O-phospho-L-tyrosyl-[protein] + ADP + H(+)</text>
        <dbReference type="Rhea" id="RHEA:10596"/>
        <dbReference type="Rhea" id="RHEA-COMP:10136"/>
        <dbReference type="Rhea" id="RHEA-COMP:20101"/>
        <dbReference type="ChEBI" id="CHEBI:15378"/>
        <dbReference type="ChEBI" id="CHEBI:30616"/>
        <dbReference type="ChEBI" id="CHEBI:46858"/>
        <dbReference type="ChEBI" id="CHEBI:61978"/>
        <dbReference type="ChEBI" id="CHEBI:456216"/>
    </reaction>
</comment>
<dbReference type="InterPro" id="IPR050445">
    <property type="entry name" value="Bact_polysacc_biosynth/exp"/>
</dbReference>
<keyword evidence="11 14" id="KW-0472">Membrane</keyword>
<dbReference type="NCBIfam" id="TIGR01007">
    <property type="entry name" value="eps_fam"/>
    <property type="match status" value="1"/>
</dbReference>
<keyword evidence="5 18" id="KW-0808">Transferase</keyword>
<comment type="subcellular location">
    <subcellularLocation>
        <location evidence="1">Cell inner membrane</location>
        <topology evidence="1">Multi-pass membrane protein</topology>
    </subcellularLocation>
</comment>
<feature type="domain" description="Polysaccharide chain length determinant N-terminal" evidence="15">
    <location>
        <begin position="21"/>
        <end position="112"/>
    </location>
</feature>
<dbReference type="InterPro" id="IPR027417">
    <property type="entry name" value="P-loop_NTPase"/>
</dbReference>
<evidence type="ECO:0000256" key="1">
    <source>
        <dbReference type="ARBA" id="ARBA00004429"/>
    </source>
</evidence>
<dbReference type="KEGG" id="pden:F1C79_01325"/>
<dbReference type="Pfam" id="PF23607">
    <property type="entry name" value="WZC_N"/>
    <property type="match status" value="1"/>
</dbReference>
<evidence type="ECO:0000313" key="18">
    <source>
        <dbReference type="EMBL" id="QEY70409.1"/>
    </source>
</evidence>
<name>A0A9X7MW05_PSEDE</name>
<dbReference type="RefSeq" id="WP_151186262.1">
    <property type="nucleotide sequence ID" value="NZ_CP043626.1"/>
</dbReference>
<dbReference type="OrthoDB" id="9775724at2"/>
<dbReference type="InterPro" id="IPR025669">
    <property type="entry name" value="AAA_dom"/>
</dbReference>
<evidence type="ECO:0000256" key="6">
    <source>
        <dbReference type="ARBA" id="ARBA00022692"/>
    </source>
</evidence>
<evidence type="ECO:0000256" key="11">
    <source>
        <dbReference type="ARBA" id="ARBA00023136"/>
    </source>
</evidence>
<dbReference type="EMBL" id="CP043626">
    <property type="protein sequence ID" value="QEY70409.1"/>
    <property type="molecule type" value="Genomic_DNA"/>
</dbReference>
<reference evidence="18 19" key="1">
    <citation type="submission" date="2019-09" db="EMBL/GenBank/DDBJ databases">
        <title>Prosopis cineraria nodule microbiome.</title>
        <authorList>
            <person name="Chaluvadi S.R."/>
            <person name="Ali R."/>
            <person name="Wang X."/>
        </authorList>
    </citation>
    <scope>NUCLEOTIDE SEQUENCE [LARGE SCALE GENOMIC DNA]</scope>
    <source>
        <strain evidence="18 19">BG1</strain>
    </source>
</reference>
<dbReference type="InterPro" id="IPR003856">
    <property type="entry name" value="LPS_length_determ_N"/>
</dbReference>
<dbReference type="Pfam" id="PF13614">
    <property type="entry name" value="AAA_31"/>
    <property type="match status" value="1"/>
</dbReference>
<evidence type="ECO:0000259" key="17">
    <source>
        <dbReference type="Pfam" id="PF13807"/>
    </source>
</evidence>
<proteinExistence type="inferred from homology"/>
<dbReference type="Proteomes" id="UP000326659">
    <property type="component" value="Chromosome"/>
</dbReference>
<evidence type="ECO:0000313" key="19">
    <source>
        <dbReference type="Proteomes" id="UP000326659"/>
    </source>
</evidence>
<organism evidence="18 19">
    <name type="scientific">Pseudomonas denitrificans</name>
    <dbReference type="NCBI Taxonomy" id="43306"/>
    <lineage>
        <taxon>Bacteria</taxon>
        <taxon>Pseudomonadati</taxon>
        <taxon>Pseudomonadota</taxon>
        <taxon>Gammaproteobacteria</taxon>
        <taxon>Pseudomonadales</taxon>
        <taxon>Pseudomonadaceae</taxon>
        <taxon>Halopseudomonas</taxon>
    </lineage>
</organism>
<dbReference type="InterPro" id="IPR032807">
    <property type="entry name" value="GNVR"/>
</dbReference>
<dbReference type="GO" id="GO:0005886">
    <property type="term" value="C:plasma membrane"/>
    <property type="evidence" value="ECO:0007669"/>
    <property type="project" value="UniProtKB-SubCell"/>
</dbReference>
<keyword evidence="6 14" id="KW-0812">Transmembrane</keyword>
<evidence type="ECO:0000259" key="15">
    <source>
        <dbReference type="Pfam" id="PF02706"/>
    </source>
</evidence>
<feature type="transmembrane region" description="Helical" evidence="14">
    <location>
        <begin position="451"/>
        <end position="470"/>
    </location>
</feature>
<evidence type="ECO:0000256" key="2">
    <source>
        <dbReference type="ARBA" id="ARBA00008883"/>
    </source>
</evidence>
<sequence>MQHPHTPKPQAPVLQASQDDDEIDLLALFGTLLDRKWMIASITAGFMVMGVAYALLAPPVYRASATLQVEQKKPGIPGLSDMSDLLGAQSQAVTEIQLLTSRSVIGKAVDSLKLDIDVQPSLFPVFGNFLHRHYSPEHPGDIAPALLGMSRFAWGGESLKIFQLDVPDVLLEKQLTLIAGENGRYSLFDDDNNLLVKGTVGQPAEQNGVKVQVETLAANPGTRFKVTRERRLSAILDYQQNLNVSETGKESGILTLALDDEQPEQALAVLDAISQQYVLQNVERASAEAASSLEFLRGQLPEVRKDLEQSENALSGYQSRAKSADISLETKALLDQIVALDTSISQLKLQQAEMDHKFTHQHPAYQALMRQIGELTSKQAGLSKRVEALPETQQDLLRLTRDVQVSTAIYTQMLNKAQELDVMRAGAVGNVRIIDPADVDTTKPVKPKKPLIVAIATLLGLFFAIALVLLRKAMNRGIETPEAIEQLGLPVYASIPYSALQKAEEDRRNKCNKGSFQPAPLLATSHPTDLAVESLRSLRTSLHFAMLESGDNRLMISGPSPSVGKSFVSANLAAVIAQTGQRVLLVDVDMRKGYLHKILNAREQSGLSDLLIRRCGFDSAIQATSVQNLSFISRGQIPPNPSELLMHPNFTDMLERASAEFDLVILDTPPLLAVTDAAIVGRQAGTSLIVTRFAKNAQREIELTIRRFEQNGIELKGAIFNGVERRAADYYGAGAYAYQYEYVSDKS</sequence>
<dbReference type="GO" id="GO:0004715">
    <property type="term" value="F:non-membrane spanning protein tyrosine kinase activity"/>
    <property type="evidence" value="ECO:0007669"/>
    <property type="project" value="UniProtKB-EC"/>
</dbReference>
<evidence type="ECO:0000256" key="7">
    <source>
        <dbReference type="ARBA" id="ARBA00022741"/>
    </source>
</evidence>
<dbReference type="FunFam" id="3.40.50.300:FF:000527">
    <property type="entry name" value="Tyrosine-protein kinase etk"/>
    <property type="match status" value="1"/>
</dbReference>
<keyword evidence="9" id="KW-0067">ATP-binding</keyword>
<keyword evidence="12" id="KW-0829">Tyrosine-protein kinase</keyword>
<accession>A0A9X7MW05</accession>
<evidence type="ECO:0000256" key="14">
    <source>
        <dbReference type="SAM" id="Phobius"/>
    </source>
</evidence>
<feature type="domain" description="Tyrosine-protein kinase G-rich" evidence="17">
    <location>
        <begin position="391"/>
        <end position="473"/>
    </location>
</feature>
<keyword evidence="7" id="KW-0547">Nucleotide-binding</keyword>
<dbReference type="GO" id="GO:0042802">
    <property type="term" value="F:identical protein binding"/>
    <property type="evidence" value="ECO:0007669"/>
    <property type="project" value="UniProtKB-ARBA"/>
</dbReference>
<keyword evidence="4" id="KW-0997">Cell inner membrane</keyword>
<feature type="transmembrane region" description="Helical" evidence="14">
    <location>
        <begin position="37"/>
        <end position="56"/>
    </location>
</feature>
<dbReference type="Pfam" id="PF02706">
    <property type="entry name" value="Wzz"/>
    <property type="match status" value="1"/>
</dbReference>
<evidence type="ECO:0000256" key="4">
    <source>
        <dbReference type="ARBA" id="ARBA00022519"/>
    </source>
</evidence>
<dbReference type="SUPFAM" id="SSF52540">
    <property type="entry name" value="P-loop containing nucleoside triphosphate hydrolases"/>
    <property type="match status" value="1"/>
</dbReference>
<dbReference type="Pfam" id="PF13807">
    <property type="entry name" value="GNVR"/>
    <property type="match status" value="1"/>
</dbReference>
<dbReference type="PANTHER" id="PTHR32309">
    <property type="entry name" value="TYROSINE-PROTEIN KINASE"/>
    <property type="match status" value="1"/>
</dbReference>
<gene>
    <name evidence="18" type="ORF">F1C79_01325</name>
</gene>
<evidence type="ECO:0000256" key="12">
    <source>
        <dbReference type="ARBA" id="ARBA00023137"/>
    </source>
</evidence>
<dbReference type="EC" id="2.7.10.2" evidence="18"/>
<dbReference type="GO" id="GO:0005524">
    <property type="term" value="F:ATP binding"/>
    <property type="evidence" value="ECO:0007669"/>
    <property type="project" value="UniProtKB-KW"/>
</dbReference>
<comment type="similarity">
    <text evidence="2">Belongs to the etk/wzc family.</text>
</comment>
<evidence type="ECO:0000256" key="3">
    <source>
        <dbReference type="ARBA" id="ARBA00022475"/>
    </source>
</evidence>
<dbReference type="InterPro" id="IPR005702">
    <property type="entry name" value="Wzc-like_C"/>
</dbReference>
<keyword evidence="10 14" id="KW-1133">Transmembrane helix</keyword>
<evidence type="ECO:0000256" key="5">
    <source>
        <dbReference type="ARBA" id="ARBA00022679"/>
    </source>
</evidence>
<dbReference type="AlphaFoldDB" id="A0A9X7MW05"/>
<feature type="domain" description="AAA" evidence="16">
    <location>
        <begin position="563"/>
        <end position="678"/>
    </location>
</feature>
<dbReference type="CDD" id="cd05387">
    <property type="entry name" value="BY-kinase"/>
    <property type="match status" value="1"/>
</dbReference>
<keyword evidence="3" id="KW-1003">Cell membrane</keyword>
<evidence type="ECO:0000256" key="8">
    <source>
        <dbReference type="ARBA" id="ARBA00022777"/>
    </source>
</evidence>